<feature type="compositionally biased region" description="Polar residues" evidence="1">
    <location>
        <begin position="32"/>
        <end position="43"/>
    </location>
</feature>
<comment type="caution">
    <text evidence="4">The sequence shown here is derived from an EMBL/GenBank/DDBJ whole genome shotgun (WGS) entry which is preliminary data.</text>
</comment>
<feature type="domain" description="GRAM" evidence="3">
    <location>
        <begin position="156"/>
        <end position="224"/>
    </location>
</feature>
<evidence type="ECO:0000256" key="2">
    <source>
        <dbReference type="SAM" id="Phobius"/>
    </source>
</evidence>
<feature type="transmembrane region" description="Helical" evidence="2">
    <location>
        <begin position="878"/>
        <end position="899"/>
    </location>
</feature>
<dbReference type="GO" id="GO:0032366">
    <property type="term" value="P:intracellular sterol transport"/>
    <property type="evidence" value="ECO:0007669"/>
    <property type="project" value="TreeGrafter"/>
</dbReference>
<feature type="region of interest" description="Disordered" evidence="1">
    <location>
        <begin position="803"/>
        <end position="850"/>
    </location>
</feature>
<dbReference type="Gene3D" id="2.30.29.30">
    <property type="entry name" value="Pleckstrin-homology domain (PH domain)/Phosphotyrosine-binding domain (PTB)"/>
    <property type="match status" value="1"/>
</dbReference>
<name>A0AAD5XAX9_9FUNG</name>
<feature type="compositionally biased region" description="Basic and acidic residues" evidence="1">
    <location>
        <begin position="489"/>
        <end position="507"/>
    </location>
</feature>
<keyword evidence="2" id="KW-1133">Transmembrane helix</keyword>
<dbReference type="GO" id="GO:0032934">
    <property type="term" value="F:sterol binding"/>
    <property type="evidence" value="ECO:0007669"/>
    <property type="project" value="TreeGrafter"/>
</dbReference>
<evidence type="ECO:0000313" key="4">
    <source>
        <dbReference type="EMBL" id="KAJ3111556.1"/>
    </source>
</evidence>
<dbReference type="AlphaFoldDB" id="A0AAD5XAX9"/>
<dbReference type="GO" id="GO:0005789">
    <property type="term" value="C:endoplasmic reticulum membrane"/>
    <property type="evidence" value="ECO:0007669"/>
    <property type="project" value="TreeGrafter"/>
</dbReference>
<dbReference type="EMBL" id="JADGJH010001619">
    <property type="protein sequence ID" value="KAJ3111556.1"/>
    <property type="molecule type" value="Genomic_DNA"/>
</dbReference>
<keyword evidence="2" id="KW-0812">Transmembrane</keyword>
<feature type="region of interest" description="Disordered" evidence="1">
    <location>
        <begin position="456"/>
        <end position="544"/>
    </location>
</feature>
<dbReference type="Pfam" id="PF02893">
    <property type="entry name" value="GRAM"/>
    <property type="match status" value="1"/>
</dbReference>
<evidence type="ECO:0000256" key="1">
    <source>
        <dbReference type="SAM" id="MobiDB-lite"/>
    </source>
</evidence>
<dbReference type="InterPro" id="IPR051482">
    <property type="entry name" value="Cholesterol_transport"/>
</dbReference>
<keyword evidence="2" id="KW-0472">Membrane</keyword>
<feature type="compositionally biased region" description="Basic and acidic residues" evidence="1">
    <location>
        <begin position="735"/>
        <end position="745"/>
    </location>
</feature>
<dbReference type="GO" id="GO:0120015">
    <property type="term" value="F:sterol transfer activity"/>
    <property type="evidence" value="ECO:0007669"/>
    <property type="project" value="TreeGrafter"/>
</dbReference>
<dbReference type="SMART" id="SM00568">
    <property type="entry name" value="GRAM"/>
    <property type="match status" value="1"/>
</dbReference>
<feature type="compositionally biased region" description="Polar residues" evidence="1">
    <location>
        <begin position="1"/>
        <end position="24"/>
    </location>
</feature>
<dbReference type="GO" id="GO:0005886">
    <property type="term" value="C:plasma membrane"/>
    <property type="evidence" value="ECO:0007669"/>
    <property type="project" value="TreeGrafter"/>
</dbReference>
<dbReference type="Proteomes" id="UP001211907">
    <property type="component" value="Unassembled WGS sequence"/>
</dbReference>
<dbReference type="InterPro" id="IPR004182">
    <property type="entry name" value="GRAM"/>
</dbReference>
<feature type="compositionally biased region" description="Polar residues" evidence="1">
    <location>
        <begin position="803"/>
        <end position="813"/>
    </location>
</feature>
<dbReference type="CDD" id="cd13220">
    <property type="entry name" value="PH-GRAM_GRAMDC"/>
    <property type="match status" value="1"/>
</dbReference>
<reference evidence="4" key="1">
    <citation type="submission" date="2020-05" db="EMBL/GenBank/DDBJ databases">
        <title>Phylogenomic resolution of chytrid fungi.</title>
        <authorList>
            <person name="Stajich J.E."/>
            <person name="Amses K."/>
            <person name="Simmons R."/>
            <person name="Seto K."/>
            <person name="Myers J."/>
            <person name="Bonds A."/>
            <person name="Quandt C.A."/>
            <person name="Barry K."/>
            <person name="Liu P."/>
            <person name="Grigoriev I."/>
            <person name="Longcore J.E."/>
            <person name="James T.Y."/>
        </authorList>
    </citation>
    <scope>NUCLEOTIDE SEQUENCE</scope>
    <source>
        <strain evidence="4">JEL0513</strain>
    </source>
</reference>
<dbReference type="PANTHER" id="PTHR23319:SF4">
    <property type="entry name" value="GRAM DOMAIN CONTAINING 1B, ISOFORM E"/>
    <property type="match status" value="1"/>
</dbReference>
<dbReference type="PANTHER" id="PTHR23319">
    <property type="entry name" value="GRAM DOMAIN CONTAINING 1B, ISOFORM E"/>
    <property type="match status" value="1"/>
</dbReference>
<proteinExistence type="predicted"/>
<sequence length="998" mass="106889">MNEVNISVPNTVKNSPNVDVSQPQFHAPRATPNISSSRPTSAGNNSNKNDSNKNNISINSYEGNSKNSEKNDGSINNHRIGTEPFGSLNKSSGSTLSAAISPRLTANADLIQINGFDLNANSDIDNDSDSGSISKPKKPSSFGAELMAVYMGATPKKMAKMFPELSPENDPVLFVYPCALEKEILWQGRLYVTPNYLCFYSTVFGKSERAVLKFRDIISIEKKMIASLFPNAIKVTLLDGQLTFASFLKRDSALTEISAQWKLSRNPHKILGTIAIERLSSVSPQQQPSLISKSTVTKSLSALHDLNSSGSDSSSTTHESRANFYPENRQDVLSEFEKPFNQIILPSDAAKRSRTHTAASSLASSSTADIAESPQNTVLFSKRSVGIGCVFTARNPNTSDGKLSAFRHSETAVQLSVNSPMVSSLSATYVSSVAEPPGMALLYDIKIVSSAGRNTRSSVRSSSSAPPAVVDSTGGGSGENGSSGRPKSLGRDLRRTGEAGDGSRRDNAGNSGNFNNRDRGDGNNNSNGGSGIGRGAAKSKGPAKCPCATHEGQLIINELIPHDLRGLIEKIAKEMGSKMMQDAFEACGSDGLVFWNWTFEPDGKTKTRDVEYTARFIGFRNAEPIFCKEAQRILASNEDDLFDAGNSAVVMESKISSVDSGNAQTHISFTNRCCLTYEGIGLLRMKVHSRLNNASNKAEFEKAMNTRNQSFYYNIIQSLKGIPATKVPSALEANAKTKESGEVPNKRTSSLPTTPDLIPPPAAENHSTTAQFWKTVVENFVIGPAKAAGILIPLEETAFKPSQPTIGTNSAAITSVTSTSTSSKKQGKKKKKQNSDKTEENTFPAILPPIQPPLTTTLSGTVGTAAAYIRASAANSRILAFAIVAVMFGLGLTVLNILWMAELSEQLERTLDAVRSVRERGAGNAKFDKPLPLAAAAAPAVESFSELRSQLIGHSQLLFGAIITGVDGGLGSVDNIRAKIHALREISMPEVVRNSETK</sequence>
<evidence type="ECO:0000313" key="5">
    <source>
        <dbReference type="Proteomes" id="UP001211907"/>
    </source>
</evidence>
<gene>
    <name evidence="4" type="ORF">HK100_002646</name>
</gene>
<organism evidence="4 5">
    <name type="scientific">Physocladia obscura</name>
    <dbReference type="NCBI Taxonomy" id="109957"/>
    <lineage>
        <taxon>Eukaryota</taxon>
        <taxon>Fungi</taxon>
        <taxon>Fungi incertae sedis</taxon>
        <taxon>Chytridiomycota</taxon>
        <taxon>Chytridiomycota incertae sedis</taxon>
        <taxon>Chytridiomycetes</taxon>
        <taxon>Chytridiales</taxon>
        <taxon>Chytriomycetaceae</taxon>
        <taxon>Physocladia</taxon>
    </lineage>
</organism>
<feature type="compositionally biased region" description="Low complexity" evidence="1">
    <location>
        <begin position="44"/>
        <end position="60"/>
    </location>
</feature>
<accession>A0AAD5XAX9</accession>
<dbReference type="GO" id="GO:0140268">
    <property type="term" value="C:endoplasmic reticulum-plasma membrane contact site"/>
    <property type="evidence" value="ECO:0007669"/>
    <property type="project" value="TreeGrafter"/>
</dbReference>
<evidence type="ECO:0000259" key="3">
    <source>
        <dbReference type="SMART" id="SM00568"/>
    </source>
</evidence>
<feature type="region of interest" description="Disordered" evidence="1">
    <location>
        <begin position="733"/>
        <end position="764"/>
    </location>
</feature>
<dbReference type="InterPro" id="IPR011993">
    <property type="entry name" value="PH-like_dom_sf"/>
</dbReference>
<feature type="compositionally biased region" description="Low complexity" evidence="1">
    <location>
        <begin position="814"/>
        <end position="824"/>
    </location>
</feature>
<keyword evidence="5" id="KW-1185">Reference proteome</keyword>
<feature type="compositionally biased region" description="Low complexity" evidence="1">
    <location>
        <begin position="456"/>
        <end position="469"/>
    </location>
</feature>
<feature type="region of interest" description="Disordered" evidence="1">
    <location>
        <begin position="1"/>
        <end position="93"/>
    </location>
</feature>
<protein>
    <recommendedName>
        <fullName evidence="3">GRAM domain-containing protein</fullName>
    </recommendedName>
</protein>